<gene>
    <name evidence="3" type="ORF">B4U80_08437</name>
</gene>
<protein>
    <submittedName>
        <fullName evidence="3">Speckle-type POZ protein-like protein</fullName>
    </submittedName>
</protein>
<dbReference type="InterPro" id="IPR000210">
    <property type="entry name" value="BTB/POZ_dom"/>
</dbReference>
<dbReference type="PROSITE" id="PS50097">
    <property type="entry name" value="BTB"/>
    <property type="match status" value="1"/>
</dbReference>
<dbReference type="Gene3D" id="2.60.210.10">
    <property type="entry name" value="Apoptosis, Tumor Necrosis Factor Receptor Associated Protein 2, Chain A"/>
    <property type="match status" value="1"/>
</dbReference>
<accession>A0A443S5R7</accession>
<dbReference type="SUPFAM" id="SSF49599">
    <property type="entry name" value="TRAF domain-like"/>
    <property type="match status" value="1"/>
</dbReference>
<dbReference type="OrthoDB" id="6478546at2759"/>
<dbReference type="PROSITE" id="PS50144">
    <property type="entry name" value="MATH"/>
    <property type="match status" value="1"/>
</dbReference>
<dbReference type="Pfam" id="PF00651">
    <property type="entry name" value="BTB"/>
    <property type="match status" value="1"/>
</dbReference>
<dbReference type="SMART" id="SM00225">
    <property type="entry name" value="BTB"/>
    <property type="match status" value="1"/>
</dbReference>
<evidence type="ECO:0000259" key="2">
    <source>
        <dbReference type="PROSITE" id="PS50144"/>
    </source>
</evidence>
<dbReference type="InterPro" id="IPR008974">
    <property type="entry name" value="TRAF-like"/>
</dbReference>
<dbReference type="GO" id="GO:0030163">
    <property type="term" value="P:protein catabolic process"/>
    <property type="evidence" value="ECO:0007669"/>
    <property type="project" value="UniProtKB-ARBA"/>
</dbReference>
<dbReference type="EMBL" id="NCKV01007807">
    <property type="protein sequence ID" value="RWS22824.1"/>
    <property type="molecule type" value="Genomic_DNA"/>
</dbReference>
<dbReference type="Gene3D" id="1.25.40.420">
    <property type="match status" value="1"/>
</dbReference>
<feature type="domain" description="BTB" evidence="1">
    <location>
        <begin position="174"/>
        <end position="241"/>
    </location>
</feature>
<dbReference type="InterPro" id="IPR002083">
    <property type="entry name" value="MATH/TRAF_dom"/>
</dbReference>
<dbReference type="CDD" id="cd00121">
    <property type="entry name" value="MATH"/>
    <property type="match status" value="1"/>
</dbReference>
<dbReference type="VEuPathDB" id="VectorBase:LDEU009216"/>
<dbReference type="FunFam" id="3.30.710.10:FF:000159">
    <property type="entry name" value="Speckle-type POZ protein B"/>
    <property type="match status" value="1"/>
</dbReference>
<evidence type="ECO:0000313" key="4">
    <source>
        <dbReference type="Proteomes" id="UP000288716"/>
    </source>
</evidence>
<evidence type="ECO:0000313" key="3">
    <source>
        <dbReference type="EMBL" id="RWS22824.1"/>
    </source>
</evidence>
<keyword evidence="4" id="KW-1185">Reference proteome</keyword>
<organism evidence="3 4">
    <name type="scientific">Leptotrombidium deliense</name>
    <dbReference type="NCBI Taxonomy" id="299467"/>
    <lineage>
        <taxon>Eukaryota</taxon>
        <taxon>Metazoa</taxon>
        <taxon>Ecdysozoa</taxon>
        <taxon>Arthropoda</taxon>
        <taxon>Chelicerata</taxon>
        <taxon>Arachnida</taxon>
        <taxon>Acari</taxon>
        <taxon>Acariformes</taxon>
        <taxon>Trombidiformes</taxon>
        <taxon>Prostigmata</taxon>
        <taxon>Anystina</taxon>
        <taxon>Parasitengona</taxon>
        <taxon>Trombiculoidea</taxon>
        <taxon>Trombiculidae</taxon>
        <taxon>Leptotrombidium</taxon>
    </lineage>
</organism>
<feature type="domain" description="MATH" evidence="2">
    <location>
        <begin position="25"/>
        <end position="147"/>
    </location>
</feature>
<dbReference type="Gene3D" id="3.30.710.10">
    <property type="entry name" value="Potassium Channel Kv1.1, Chain A"/>
    <property type="match status" value="1"/>
</dbReference>
<dbReference type="STRING" id="299467.A0A443S5R7"/>
<dbReference type="AlphaFoldDB" id="A0A443S5R7"/>
<sequence length="343" mass="40110">MARKRMKLHNDSFINDTSTRNVDSHLFCNWRILSFCNHLPNERLYGPIHTENNRQWQLILDPIEIAETSYGFLTIMLHLESSENIYFRYEISVLNAEGRVHKTLSNFAYFNGDRNCWGFEKFIEREELFTNMQDLINDCALTIRCKIRVFKDLVVPKNEVLQNIASLFMDDKLSDIIFRVQDKEFKAHKVILGVRSEVFSTMFTSGFKEATNNEVRVDDIDVKVFEELLRYIYTDSVVNIDDVAKGLLVAAEKYNLPPLKSMCEFALLKDLHVDNTLEYLLLADFNRAKVLKEYAIDLIIQHFCDIQCSEQWSRFRNCDKGGTLVEEIMKTMALQCAAIRKIH</sequence>
<dbReference type="PANTHER" id="PTHR24413">
    <property type="entry name" value="SPECKLE-TYPE POZ PROTEIN"/>
    <property type="match status" value="1"/>
</dbReference>
<dbReference type="InterPro" id="IPR011333">
    <property type="entry name" value="SKP1/BTB/POZ_sf"/>
</dbReference>
<dbReference type="SUPFAM" id="SSF54695">
    <property type="entry name" value="POZ domain"/>
    <property type="match status" value="1"/>
</dbReference>
<evidence type="ECO:0000259" key="1">
    <source>
        <dbReference type="PROSITE" id="PS50097"/>
    </source>
</evidence>
<name>A0A443S5R7_9ACAR</name>
<proteinExistence type="predicted"/>
<comment type="caution">
    <text evidence="3">The sequence shown here is derived from an EMBL/GenBank/DDBJ whole genome shotgun (WGS) entry which is preliminary data.</text>
</comment>
<dbReference type="Pfam" id="PF22486">
    <property type="entry name" value="MATH_2"/>
    <property type="match status" value="1"/>
</dbReference>
<dbReference type="Proteomes" id="UP000288716">
    <property type="component" value="Unassembled WGS sequence"/>
</dbReference>
<reference evidence="3 4" key="1">
    <citation type="journal article" date="2018" name="Gigascience">
        <title>Genomes of trombidid mites reveal novel predicted allergens and laterally-transferred genes associated with secondary metabolism.</title>
        <authorList>
            <person name="Dong X."/>
            <person name="Chaisiri K."/>
            <person name="Xia D."/>
            <person name="Armstrong S.D."/>
            <person name="Fang Y."/>
            <person name="Donnelly M.J."/>
            <person name="Kadowaki T."/>
            <person name="McGarry J.W."/>
            <person name="Darby A.C."/>
            <person name="Makepeace B.L."/>
        </authorList>
    </citation>
    <scope>NUCLEOTIDE SEQUENCE [LARGE SCALE GENOMIC DNA]</scope>
    <source>
        <strain evidence="3">UoL-UT</strain>
    </source>
</reference>